<gene>
    <name evidence="3" type="ORF">M413DRAFT_447319</name>
</gene>
<feature type="region of interest" description="Disordered" evidence="1">
    <location>
        <begin position="178"/>
        <end position="356"/>
    </location>
</feature>
<sequence>MISSASTLLLATLVFNAATVFGAPIRIVGTVSEPVARAEMSAPVQPVVARAAIVDVQDDNRRLARLGHITRRKARLVSERDEPLPEAVVAREPEPVVPVVAPVVESRERRYPRRVYHDFFVKREPATSIKETTKVVEKVTTLDTPADVAAFIANKDAFASPSASGVTVSTITSTSQTTTIAASDAVPTPAPTADPSASASSSADSASASATSTASDSASTSTAAGGEPTPTASGDPASATGDATATAGGDPTEPTPTASATSSAASGAPTDAPADGSGDSKPADGSDGSGDSKPADGTDGSGDPKPADGTDGSGDPKPADGTTPSDPSAGPAAPAARDDAGDMTEARRGIYIKASTEPIVRRLASSGASWASSVRRQLNTH</sequence>
<keyword evidence="2" id="KW-0732">Signal</keyword>
<accession>A0A0C2YED9</accession>
<feature type="compositionally biased region" description="Low complexity" evidence="1">
    <location>
        <begin position="234"/>
        <end position="276"/>
    </location>
</feature>
<dbReference type="AlphaFoldDB" id="A0A0C2YED9"/>
<dbReference type="HOGENOM" id="CLU_725736_0_0_1"/>
<name>A0A0C2YED9_HEBCY</name>
<proteinExistence type="predicted"/>
<feature type="chain" id="PRO_5002171460" evidence="2">
    <location>
        <begin position="23"/>
        <end position="381"/>
    </location>
</feature>
<organism evidence="3 4">
    <name type="scientific">Hebeloma cylindrosporum</name>
    <dbReference type="NCBI Taxonomy" id="76867"/>
    <lineage>
        <taxon>Eukaryota</taxon>
        <taxon>Fungi</taxon>
        <taxon>Dikarya</taxon>
        <taxon>Basidiomycota</taxon>
        <taxon>Agaricomycotina</taxon>
        <taxon>Agaricomycetes</taxon>
        <taxon>Agaricomycetidae</taxon>
        <taxon>Agaricales</taxon>
        <taxon>Agaricineae</taxon>
        <taxon>Hymenogastraceae</taxon>
        <taxon>Hebeloma</taxon>
    </lineage>
</organism>
<dbReference type="STRING" id="686832.A0A0C2YED9"/>
<dbReference type="OrthoDB" id="3068363at2759"/>
<evidence type="ECO:0000313" key="3">
    <source>
        <dbReference type="EMBL" id="KIM39397.1"/>
    </source>
</evidence>
<reference evidence="4" key="2">
    <citation type="submission" date="2015-01" db="EMBL/GenBank/DDBJ databases">
        <title>Evolutionary Origins and Diversification of the Mycorrhizal Mutualists.</title>
        <authorList>
            <consortium name="DOE Joint Genome Institute"/>
            <consortium name="Mycorrhizal Genomics Consortium"/>
            <person name="Kohler A."/>
            <person name="Kuo A."/>
            <person name="Nagy L.G."/>
            <person name="Floudas D."/>
            <person name="Copeland A."/>
            <person name="Barry K.W."/>
            <person name="Cichocki N."/>
            <person name="Veneault-Fourrey C."/>
            <person name="LaButti K."/>
            <person name="Lindquist E.A."/>
            <person name="Lipzen A."/>
            <person name="Lundell T."/>
            <person name="Morin E."/>
            <person name="Murat C."/>
            <person name="Riley R."/>
            <person name="Ohm R."/>
            <person name="Sun H."/>
            <person name="Tunlid A."/>
            <person name="Henrissat B."/>
            <person name="Grigoriev I.V."/>
            <person name="Hibbett D.S."/>
            <person name="Martin F."/>
        </authorList>
    </citation>
    <scope>NUCLEOTIDE SEQUENCE [LARGE SCALE GENOMIC DNA]</scope>
    <source>
        <strain evidence="4">h7</strain>
    </source>
</reference>
<feature type="compositionally biased region" description="Low complexity" evidence="1">
    <location>
        <begin position="178"/>
        <end position="224"/>
    </location>
</feature>
<dbReference type="EMBL" id="KN831786">
    <property type="protein sequence ID" value="KIM39397.1"/>
    <property type="molecule type" value="Genomic_DNA"/>
</dbReference>
<evidence type="ECO:0000256" key="2">
    <source>
        <dbReference type="SAM" id="SignalP"/>
    </source>
</evidence>
<evidence type="ECO:0000256" key="1">
    <source>
        <dbReference type="SAM" id="MobiDB-lite"/>
    </source>
</evidence>
<feature type="compositionally biased region" description="Basic and acidic residues" evidence="1">
    <location>
        <begin position="336"/>
        <end position="348"/>
    </location>
</feature>
<keyword evidence="4" id="KW-1185">Reference proteome</keyword>
<dbReference type="Proteomes" id="UP000053424">
    <property type="component" value="Unassembled WGS sequence"/>
</dbReference>
<feature type="compositionally biased region" description="Low complexity" evidence="1">
    <location>
        <begin position="324"/>
        <end position="335"/>
    </location>
</feature>
<feature type="signal peptide" evidence="2">
    <location>
        <begin position="1"/>
        <end position="22"/>
    </location>
</feature>
<reference evidence="3 4" key="1">
    <citation type="submission" date="2014-04" db="EMBL/GenBank/DDBJ databases">
        <authorList>
            <consortium name="DOE Joint Genome Institute"/>
            <person name="Kuo A."/>
            <person name="Gay G."/>
            <person name="Dore J."/>
            <person name="Kohler A."/>
            <person name="Nagy L.G."/>
            <person name="Floudas D."/>
            <person name="Copeland A."/>
            <person name="Barry K.W."/>
            <person name="Cichocki N."/>
            <person name="Veneault-Fourrey C."/>
            <person name="LaButti K."/>
            <person name="Lindquist E.A."/>
            <person name="Lipzen A."/>
            <person name="Lundell T."/>
            <person name="Morin E."/>
            <person name="Murat C."/>
            <person name="Sun H."/>
            <person name="Tunlid A."/>
            <person name="Henrissat B."/>
            <person name="Grigoriev I.V."/>
            <person name="Hibbett D.S."/>
            <person name="Martin F."/>
            <person name="Nordberg H.P."/>
            <person name="Cantor M.N."/>
            <person name="Hua S.X."/>
        </authorList>
    </citation>
    <scope>NUCLEOTIDE SEQUENCE [LARGE SCALE GENOMIC DNA]</scope>
    <source>
        <strain evidence="4">h7</strain>
    </source>
</reference>
<evidence type="ECO:0000313" key="4">
    <source>
        <dbReference type="Proteomes" id="UP000053424"/>
    </source>
</evidence>
<protein>
    <submittedName>
        <fullName evidence="3">Uncharacterized protein</fullName>
    </submittedName>
</protein>